<protein>
    <submittedName>
        <fullName evidence="2">CHK domain-containing protein</fullName>
    </submittedName>
</protein>
<dbReference type="SUPFAM" id="SSF56112">
    <property type="entry name" value="Protein kinase-like (PK-like)"/>
    <property type="match status" value="1"/>
</dbReference>
<dbReference type="InterPro" id="IPR011009">
    <property type="entry name" value="Kinase-like_dom_sf"/>
</dbReference>
<dbReference type="SMART" id="SM00587">
    <property type="entry name" value="CHK"/>
    <property type="match status" value="1"/>
</dbReference>
<dbReference type="EnsemblMetazoa" id="AEPI002819-RA">
    <property type="protein sequence ID" value="AEPI002819-PA"/>
    <property type="gene ID" value="AEPI002819"/>
</dbReference>
<accession>A0A182P7B7</accession>
<dbReference type="InterPro" id="IPR004119">
    <property type="entry name" value="EcKL"/>
</dbReference>
<dbReference type="PANTHER" id="PTHR11012">
    <property type="entry name" value="PROTEIN KINASE-LIKE DOMAIN-CONTAINING"/>
    <property type="match status" value="1"/>
</dbReference>
<dbReference type="Pfam" id="PF02958">
    <property type="entry name" value="EcKL"/>
    <property type="match status" value="1"/>
</dbReference>
<dbReference type="PANTHER" id="PTHR11012:SF6">
    <property type="entry name" value="CHK DOMAIN OV1-RELATED"/>
    <property type="match status" value="1"/>
</dbReference>
<organism evidence="2 3">
    <name type="scientific">Anopheles epiroticus</name>
    <dbReference type="NCBI Taxonomy" id="199890"/>
    <lineage>
        <taxon>Eukaryota</taxon>
        <taxon>Metazoa</taxon>
        <taxon>Ecdysozoa</taxon>
        <taxon>Arthropoda</taxon>
        <taxon>Hexapoda</taxon>
        <taxon>Insecta</taxon>
        <taxon>Pterygota</taxon>
        <taxon>Neoptera</taxon>
        <taxon>Endopterygota</taxon>
        <taxon>Diptera</taxon>
        <taxon>Nematocera</taxon>
        <taxon>Culicoidea</taxon>
        <taxon>Culicidae</taxon>
        <taxon>Anophelinae</taxon>
        <taxon>Anopheles</taxon>
    </lineage>
</organism>
<reference evidence="2" key="2">
    <citation type="submission" date="2020-05" db="UniProtKB">
        <authorList>
            <consortium name="EnsemblMetazoa"/>
        </authorList>
    </citation>
    <scope>IDENTIFICATION</scope>
    <source>
        <strain evidence="2">Epiroticus2</strain>
    </source>
</reference>
<dbReference type="Gene3D" id="3.90.1200.10">
    <property type="match status" value="1"/>
</dbReference>
<keyword evidence="3" id="KW-1185">Reference proteome</keyword>
<dbReference type="Proteomes" id="UP000075885">
    <property type="component" value="Unassembled WGS sequence"/>
</dbReference>
<dbReference type="VEuPathDB" id="VectorBase:AEPI002819"/>
<name>A0A182P7B7_9DIPT</name>
<evidence type="ECO:0000313" key="3">
    <source>
        <dbReference type="Proteomes" id="UP000075885"/>
    </source>
</evidence>
<sequence length="406" mass="46673">MSEASWKTPDFFKDVIVRDLRLECSDSFKITTFSVGKASEETAGYMSQIYRVLIEIEFTEEPIPHKPTSLSYIVKEKANSVFGGRLVELLSVFPRESEVYEKLLPVFERLASNERDGVRFGPKVYKTTTTPDTVIVMEDLARGQFCMPEKRYGLPVTDVKRILAKLAQLHAASAVYTEKVEPFSDLFADGVISERTIDCLSEYYEPLYSAFVQSLRDRNFAPEYLQPLIALDGHLLRECCKAQKIDQSELNVLNHGDLWPNNVMFREDDLRILDFQTAFYGSPVADLLYFFTTSALELMCDSLEELLQYYHQHLVQALKQMQYYRPIPTYAELLEQMRRRGILLLPSLSEATAMTMYGLTEPSDMAMITSEQPEGVALRQRVYNNPTFTALIDRLLPKLYELKLLK</sequence>
<feature type="domain" description="CHK kinase-like" evidence="1">
    <location>
        <begin position="135"/>
        <end position="320"/>
    </location>
</feature>
<proteinExistence type="predicted"/>
<evidence type="ECO:0000313" key="2">
    <source>
        <dbReference type="EnsemblMetazoa" id="AEPI002819-PA"/>
    </source>
</evidence>
<reference evidence="3" key="1">
    <citation type="submission" date="2013-03" db="EMBL/GenBank/DDBJ databases">
        <title>The Genome Sequence of Anopheles epiroticus epiroticus2.</title>
        <authorList>
            <consortium name="The Broad Institute Genomics Platform"/>
            <person name="Neafsey D.E."/>
            <person name="Howell P."/>
            <person name="Walker B."/>
            <person name="Young S.K."/>
            <person name="Zeng Q."/>
            <person name="Gargeya S."/>
            <person name="Fitzgerald M."/>
            <person name="Haas B."/>
            <person name="Abouelleil A."/>
            <person name="Allen A.W."/>
            <person name="Alvarado L."/>
            <person name="Arachchi H.M."/>
            <person name="Berlin A.M."/>
            <person name="Chapman S.B."/>
            <person name="Gainer-Dewar J."/>
            <person name="Goldberg J."/>
            <person name="Griggs A."/>
            <person name="Gujja S."/>
            <person name="Hansen M."/>
            <person name="Howarth C."/>
            <person name="Imamovic A."/>
            <person name="Ireland A."/>
            <person name="Larimer J."/>
            <person name="McCowan C."/>
            <person name="Murphy C."/>
            <person name="Pearson M."/>
            <person name="Poon T.W."/>
            <person name="Priest M."/>
            <person name="Roberts A."/>
            <person name="Saif S."/>
            <person name="Shea T."/>
            <person name="Sisk P."/>
            <person name="Sykes S."/>
            <person name="Wortman J."/>
            <person name="Nusbaum C."/>
            <person name="Birren B."/>
        </authorList>
    </citation>
    <scope>NUCLEOTIDE SEQUENCE [LARGE SCALE GENOMIC DNA]</scope>
    <source>
        <strain evidence="3">Epiroticus2</strain>
    </source>
</reference>
<dbReference type="AlphaFoldDB" id="A0A182P7B7"/>
<evidence type="ECO:0000259" key="1">
    <source>
        <dbReference type="SMART" id="SM00587"/>
    </source>
</evidence>
<dbReference type="InterPro" id="IPR015897">
    <property type="entry name" value="CHK_kinase-like"/>
</dbReference>